<proteinExistence type="predicted"/>
<organism evidence="2 3">
    <name type="scientific">Setaria viridis</name>
    <name type="common">Green bristlegrass</name>
    <name type="synonym">Setaria italica subsp. viridis</name>
    <dbReference type="NCBI Taxonomy" id="4556"/>
    <lineage>
        <taxon>Eukaryota</taxon>
        <taxon>Viridiplantae</taxon>
        <taxon>Streptophyta</taxon>
        <taxon>Embryophyta</taxon>
        <taxon>Tracheophyta</taxon>
        <taxon>Spermatophyta</taxon>
        <taxon>Magnoliopsida</taxon>
        <taxon>Liliopsida</taxon>
        <taxon>Poales</taxon>
        <taxon>Poaceae</taxon>
        <taxon>PACMAD clade</taxon>
        <taxon>Panicoideae</taxon>
        <taxon>Panicodae</taxon>
        <taxon>Paniceae</taxon>
        <taxon>Cenchrinae</taxon>
        <taxon>Setaria</taxon>
    </lineage>
</organism>
<dbReference type="Proteomes" id="UP000298652">
    <property type="component" value="Chromosome 1"/>
</dbReference>
<evidence type="ECO:0000313" key="3">
    <source>
        <dbReference type="Proteomes" id="UP000298652"/>
    </source>
</evidence>
<feature type="chain" id="PRO_5020428902" evidence="1">
    <location>
        <begin position="16"/>
        <end position="55"/>
    </location>
</feature>
<dbReference type="AlphaFoldDB" id="A0A4U6W8V6"/>
<name>A0A4U6W8V6_SETVI</name>
<accession>A0A4U6W8V6</accession>
<protein>
    <submittedName>
        <fullName evidence="2">Uncharacterized protein</fullName>
    </submittedName>
</protein>
<dbReference type="Gramene" id="TKW38931">
    <property type="protein sequence ID" value="TKW38931"/>
    <property type="gene ID" value="SEVIR_1G145592v2"/>
</dbReference>
<reference evidence="2" key="1">
    <citation type="submission" date="2019-03" db="EMBL/GenBank/DDBJ databases">
        <title>WGS assembly of Setaria viridis.</title>
        <authorList>
            <person name="Huang P."/>
            <person name="Jenkins J."/>
            <person name="Grimwood J."/>
            <person name="Barry K."/>
            <person name="Healey A."/>
            <person name="Mamidi S."/>
            <person name="Sreedasyam A."/>
            <person name="Shu S."/>
            <person name="Feldman M."/>
            <person name="Wu J."/>
            <person name="Yu Y."/>
            <person name="Chen C."/>
            <person name="Johnson J."/>
            <person name="Rokhsar D."/>
            <person name="Baxter I."/>
            <person name="Schmutz J."/>
            <person name="Brutnell T."/>
            <person name="Kellogg E."/>
        </authorList>
    </citation>
    <scope>NUCLEOTIDE SEQUENCE [LARGE SCALE GENOMIC DNA]</scope>
</reference>
<sequence length="55" mass="6478">MRPVCLALYLVLAVALEFQLDLELSFFEHAFLLRFSHKRRGLTSRWTRTPATKAR</sequence>
<evidence type="ECO:0000256" key="1">
    <source>
        <dbReference type="SAM" id="SignalP"/>
    </source>
</evidence>
<gene>
    <name evidence="2" type="ORF">SEVIR_1G145592v2</name>
</gene>
<dbReference type="EMBL" id="CM016552">
    <property type="protein sequence ID" value="TKW38931.1"/>
    <property type="molecule type" value="Genomic_DNA"/>
</dbReference>
<keyword evidence="3" id="KW-1185">Reference proteome</keyword>
<keyword evidence="1" id="KW-0732">Signal</keyword>
<evidence type="ECO:0000313" key="2">
    <source>
        <dbReference type="EMBL" id="TKW38931.1"/>
    </source>
</evidence>
<feature type="signal peptide" evidence="1">
    <location>
        <begin position="1"/>
        <end position="15"/>
    </location>
</feature>